<protein>
    <submittedName>
        <fullName evidence="1">Uncharacterized protein</fullName>
    </submittedName>
</protein>
<comment type="caution">
    <text evidence="1">The sequence shown here is derived from an EMBL/GenBank/DDBJ whole genome shotgun (WGS) entry which is preliminary data.</text>
</comment>
<organism evidence="1">
    <name type="scientific">Thermus caliditerrae</name>
    <dbReference type="NCBI Taxonomy" id="1330700"/>
    <lineage>
        <taxon>Bacteria</taxon>
        <taxon>Thermotogati</taxon>
        <taxon>Deinococcota</taxon>
        <taxon>Deinococci</taxon>
        <taxon>Thermales</taxon>
        <taxon>Thermaceae</taxon>
        <taxon>Thermus</taxon>
    </lineage>
</organism>
<proteinExistence type="predicted"/>
<dbReference type="EMBL" id="DRXE01000106">
    <property type="protein sequence ID" value="HHM67662.1"/>
    <property type="molecule type" value="Genomic_DNA"/>
</dbReference>
<evidence type="ECO:0000313" key="1">
    <source>
        <dbReference type="EMBL" id="HHM67662.1"/>
    </source>
</evidence>
<name>A0A7C5RE38_9DEIN</name>
<accession>A0A7C5RE38</accession>
<reference evidence="1" key="1">
    <citation type="journal article" date="2020" name="mSystems">
        <title>Genome- and Community-Level Interaction Insights into Carbon Utilization and Element Cycling Functions of Hydrothermarchaeota in Hydrothermal Sediment.</title>
        <authorList>
            <person name="Zhou Z."/>
            <person name="Liu Y."/>
            <person name="Xu W."/>
            <person name="Pan J."/>
            <person name="Luo Z.H."/>
            <person name="Li M."/>
        </authorList>
    </citation>
    <scope>NUCLEOTIDE SEQUENCE [LARGE SCALE GENOMIC DNA]</scope>
    <source>
        <strain evidence="1">SpSt-1071</strain>
    </source>
</reference>
<dbReference type="AlphaFoldDB" id="A0A7C5RE38"/>
<gene>
    <name evidence="1" type="ORF">ENM28_02890</name>
</gene>
<sequence>MRKRLQRKWAEVWGAYATALRMDEAIREAARGLEAHHERRLQAMLPLIPAPGAREDGLEAEYLDTLFQRHIARLYAGDEAG</sequence>